<dbReference type="InterPro" id="IPR015615">
    <property type="entry name" value="TGF-beta-rel"/>
</dbReference>
<evidence type="ECO:0000256" key="6">
    <source>
        <dbReference type="RuleBase" id="RU000354"/>
    </source>
</evidence>
<dbReference type="PRINTS" id="PR01427">
    <property type="entry name" value="TGFBETA4"/>
</dbReference>
<reference evidence="9 10" key="1">
    <citation type="submission" date="2019-09" db="EMBL/GenBank/DDBJ databases">
        <title>Bird 10,000 Genomes (B10K) Project - Family phase.</title>
        <authorList>
            <person name="Zhang G."/>
        </authorList>
    </citation>
    <scope>NUCLEOTIDE SEQUENCE [LARGE SCALE GENOMIC DNA]</scope>
    <source>
        <strain evidence="9">B10K-DU-001-53</strain>
        <tissue evidence="9">Muscle</tissue>
    </source>
</reference>
<sequence length="352" mass="40224">MEASFTRMLYVLCLAAMARAFPQEGFKEMMLKQLGLSEVPKLHKRDLVDLVIPEHVKNKYISMLKRHRGKRRASPSLANILQGIPGNAEVFYSDPMRQNFIFDMEGRIPKNSEVTMAELKLFKKPLDRANLPARQPHRPISNARVSIYWVQQQHDGTNRTSLIDSRLVPIRESGWKNFDVTQAVHYWLRNKRQEPMVLQAWVEGERVGSYAAEVAKAVRFTSQDAGDRAVGRPELVLYTLDLEDYGGPGDCKDGMHTGKSTCCRQKHYINFRELSWTQYWVIEPAGYQAYSCQGGCLQLPSPLQHWGERTCTVAESSPLPIMYLVRRGNHTEIEATEFPNMIIEKCSCMADG</sequence>
<proteinExistence type="inferred from homology"/>
<evidence type="ECO:0000256" key="2">
    <source>
        <dbReference type="ARBA" id="ARBA00006656"/>
    </source>
</evidence>
<dbReference type="GO" id="GO:0009948">
    <property type="term" value="P:anterior/posterior axis specification"/>
    <property type="evidence" value="ECO:0007669"/>
    <property type="project" value="TreeGrafter"/>
</dbReference>
<dbReference type="GO" id="GO:0005125">
    <property type="term" value="F:cytokine activity"/>
    <property type="evidence" value="ECO:0007669"/>
    <property type="project" value="TreeGrafter"/>
</dbReference>
<dbReference type="PANTHER" id="PTHR11848">
    <property type="entry name" value="TGF-BETA FAMILY"/>
    <property type="match status" value="1"/>
</dbReference>
<dbReference type="InterPro" id="IPR001839">
    <property type="entry name" value="TGF-b_C"/>
</dbReference>
<protein>
    <submittedName>
        <fullName evidence="9">LFTY2 factor</fullName>
    </submittedName>
</protein>
<gene>
    <name evidence="9" type="primary">Lefty2</name>
    <name evidence="9" type="ORF">ODOGUJ_R08328</name>
</gene>
<dbReference type="InterPro" id="IPR001111">
    <property type="entry name" value="TGF-b_propeptide"/>
</dbReference>
<dbReference type="OrthoDB" id="10019514at2759"/>
<dbReference type="GO" id="GO:0008083">
    <property type="term" value="F:growth factor activity"/>
    <property type="evidence" value="ECO:0007669"/>
    <property type="project" value="UniProtKB-KW"/>
</dbReference>
<feature type="non-terminal residue" evidence="9">
    <location>
        <position position="352"/>
    </location>
</feature>
<feature type="chain" id="PRO_5029560478" evidence="7">
    <location>
        <begin position="21"/>
        <end position="352"/>
    </location>
</feature>
<dbReference type="SUPFAM" id="SSF57501">
    <property type="entry name" value="Cystine-knot cytokines"/>
    <property type="match status" value="1"/>
</dbReference>
<evidence type="ECO:0000313" key="10">
    <source>
        <dbReference type="Proteomes" id="UP000522663"/>
    </source>
</evidence>
<dbReference type="GO" id="GO:0005615">
    <property type="term" value="C:extracellular space"/>
    <property type="evidence" value="ECO:0007669"/>
    <property type="project" value="TreeGrafter"/>
</dbReference>
<keyword evidence="10" id="KW-1185">Reference proteome</keyword>
<dbReference type="PROSITE" id="PS51362">
    <property type="entry name" value="TGF_BETA_2"/>
    <property type="match status" value="1"/>
</dbReference>
<name>A0A7K9Y7E1_9GALL</name>
<dbReference type="Pfam" id="PF00019">
    <property type="entry name" value="TGF_beta"/>
    <property type="match status" value="1"/>
</dbReference>
<feature type="domain" description="TGF-beta family profile" evidence="8">
    <location>
        <begin position="240"/>
        <end position="349"/>
    </location>
</feature>
<evidence type="ECO:0000256" key="4">
    <source>
        <dbReference type="ARBA" id="ARBA00023030"/>
    </source>
</evidence>
<dbReference type="FunFam" id="2.10.90.10:FF:000047">
    <property type="entry name" value="Left-right determination factor"/>
    <property type="match status" value="1"/>
</dbReference>
<keyword evidence="3" id="KW-0964">Secreted</keyword>
<dbReference type="PROSITE" id="PS00250">
    <property type="entry name" value="TGF_BETA_1"/>
    <property type="match status" value="1"/>
</dbReference>
<accession>A0A7K9Y7E1</accession>
<evidence type="ECO:0000313" key="9">
    <source>
        <dbReference type="EMBL" id="NXJ04917.1"/>
    </source>
</evidence>
<feature type="non-terminal residue" evidence="9">
    <location>
        <position position="1"/>
    </location>
</feature>
<feature type="signal peptide" evidence="7">
    <location>
        <begin position="1"/>
        <end position="20"/>
    </location>
</feature>
<dbReference type="Pfam" id="PF00688">
    <property type="entry name" value="TGFb_propeptide"/>
    <property type="match status" value="1"/>
</dbReference>
<organism evidence="9 10">
    <name type="scientific">Odontophorus gujanensis</name>
    <name type="common">marbled wood quail</name>
    <dbReference type="NCBI Taxonomy" id="886794"/>
    <lineage>
        <taxon>Eukaryota</taxon>
        <taxon>Metazoa</taxon>
        <taxon>Chordata</taxon>
        <taxon>Craniata</taxon>
        <taxon>Vertebrata</taxon>
        <taxon>Euteleostomi</taxon>
        <taxon>Archelosauria</taxon>
        <taxon>Archosauria</taxon>
        <taxon>Dinosauria</taxon>
        <taxon>Saurischia</taxon>
        <taxon>Theropoda</taxon>
        <taxon>Coelurosauria</taxon>
        <taxon>Aves</taxon>
        <taxon>Neognathae</taxon>
        <taxon>Galloanserae</taxon>
        <taxon>Galliformes</taxon>
        <taxon>Odontophoridae</taxon>
        <taxon>Odontophorus</taxon>
    </lineage>
</organism>
<evidence type="ECO:0000256" key="1">
    <source>
        <dbReference type="ARBA" id="ARBA00004613"/>
    </source>
</evidence>
<dbReference type="Gene3D" id="2.10.90.10">
    <property type="entry name" value="Cystine-knot cytokines"/>
    <property type="match status" value="1"/>
</dbReference>
<dbReference type="InterPro" id="IPR003942">
    <property type="entry name" value="LRDF"/>
</dbReference>
<evidence type="ECO:0000259" key="8">
    <source>
        <dbReference type="PROSITE" id="PS51362"/>
    </source>
</evidence>
<keyword evidence="5" id="KW-1015">Disulfide bond</keyword>
<dbReference type="FunFam" id="2.60.120.970:FF:000024">
    <property type="entry name" value="Left-right determination factor"/>
    <property type="match status" value="1"/>
</dbReference>
<dbReference type="EMBL" id="VXAB01001758">
    <property type="protein sequence ID" value="NXJ04917.1"/>
    <property type="molecule type" value="Genomic_DNA"/>
</dbReference>
<keyword evidence="4 6" id="KW-0339">Growth factor</keyword>
<dbReference type="CDD" id="cd13758">
    <property type="entry name" value="TGF_beta_LEFTY1_2"/>
    <property type="match status" value="1"/>
</dbReference>
<dbReference type="Proteomes" id="UP000522663">
    <property type="component" value="Unassembled WGS sequence"/>
</dbReference>
<evidence type="ECO:0000256" key="7">
    <source>
        <dbReference type="SAM" id="SignalP"/>
    </source>
</evidence>
<comment type="subcellular location">
    <subcellularLocation>
        <location evidence="1">Secreted</location>
    </subcellularLocation>
</comment>
<dbReference type="PIRSF" id="PIRSF037402">
    <property type="entry name" value="TGFb4"/>
    <property type="match status" value="1"/>
</dbReference>
<comment type="caution">
    <text evidence="9">The sequence shown here is derived from an EMBL/GenBank/DDBJ whole genome shotgun (WGS) entry which is preliminary data.</text>
</comment>
<dbReference type="PANTHER" id="PTHR11848:SF226">
    <property type="entry name" value="LEFT-RIGHT DETERMINATION FACTOR"/>
    <property type="match status" value="1"/>
</dbReference>
<evidence type="ECO:0000256" key="3">
    <source>
        <dbReference type="ARBA" id="ARBA00022525"/>
    </source>
</evidence>
<dbReference type="Gene3D" id="2.60.120.970">
    <property type="match status" value="1"/>
</dbReference>
<dbReference type="GO" id="GO:0005160">
    <property type="term" value="F:transforming growth factor beta receptor binding"/>
    <property type="evidence" value="ECO:0007669"/>
    <property type="project" value="InterPro"/>
</dbReference>
<dbReference type="AlphaFoldDB" id="A0A7K9Y7E1"/>
<keyword evidence="7" id="KW-0732">Signal</keyword>
<comment type="similarity">
    <text evidence="2 6">Belongs to the TGF-beta family.</text>
</comment>
<dbReference type="InterPro" id="IPR029034">
    <property type="entry name" value="Cystine-knot_cytokine"/>
</dbReference>
<dbReference type="SMART" id="SM00204">
    <property type="entry name" value="TGFB"/>
    <property type="match status" value="1"/>
</dbReference>
<dbReference type="InterPro" id="IPR017948">
    <property type="entry name" value="TGFb_CS"/>
</dbReference>
<evidence type="ECO:0000256" key="5">
    <source>
        <dbReference type="ARBA" id="ARBA00023157"/>
    </source>
</evidence>